<feature type="chain" id="PRO_5041953421" evidence="1">
    <location>
        <begin position="21"/>
        <end position="118"/>
    </location>
</feature>
<dbReference type="EMBL" id="JAGXEW010000011">
    <property type="protein sequence ID" value="KAK1166557.1"/>
    <property type="molecule type" value="Genomic_DNA"/>
</dbReference>
<protein>
    <submittedName>
        <fullName evidence="2">Placenta-specific protein 9</fullName>
    </submittedName>
</protein>
<evidence type="ECO:0000313" key="2">
    <source>
        <dbReference type="EMBL" id="KAK1166557.1"/>
    </source>
</evidence>
<evidence type="ECO:0000256" key="1">
    <source>
        <dbReference type="SAM" id="SignalP"/>
    </source>
</evidence>
<proteinExistence type="predicted"/>
<keyword evidence="3" id="KW-1185">Reference proteome</keyword>
<keyword evidence="1" id="KW-0732">Signal</keyword>
<sequence length="118" mass="12589">MKSTSILGLLLLLLRDQAAAGPGVGTLPRAVHGTACQQNSALHHRLDSVEKRVEEVVGQLETEVSILLDAIEAPEWSPLLEAEGPTIDILDNKDPFSRSSVCPWTGVQDEKTAPPGAN</sequence>
<reference evidence="2" key="1">
    <citation type="submission" date="2022-02" db="EMBL/GenBank/DDBJ databases">
        <title>Atlantic sturgeon de novo genome assembly.</title>
        <authorList>
            <person name="Stock M."/>
            <person name="Klopp C."/>
            <person name="Guiguen Y."/>
            <person name="Cabau C."/>
            <person name="Parinello H."/>
            <person name="Santidrian Yebra-Pimentel E."/>
            <person name="Kuhl H."/>
            <person name="Dirks R.P."/>
            <person name="Guessner J."/>
            <person name="Wuertz S."/>
            <person name="Du K."/>
            <person name="Schartl M."/>
        </authorList>
    </citation>
    <scope>NUCLEOTIDE SEQUENCE</scope>
    <source>
        <strain evidence="2">STURGEONOMICS-FGT-2020</strain>
        <tissue evidence="2">Whole blood</tissue>
    </source>
</reference>
<dbReference type="Pfam" id="PF15205">
    <property type="entry name" value="PLAC9"/>
    <property type="match status" value="1"/>
</dbReference>
<dbReference type="Proteomes" id="UP001230051">
    <property type="component" value="Unassembled WGS sequence"/>
</dbReference>
<comment type="caution">
    <text evidence="2">The sequence shown here is derived from an EMBL/GenBank/DDBJ whole genome shotgun (WGS) entry which is preliminary data.</text>
</comment>
<evidence type="ECO:0000313" key="3">
    <source>
        <dbReference type="Proteomes" id="UP001230051"/>
    </source>
</evidence>
<organism evidence="2 3">
    <name type="scientific">Acipenser oxyrinchus oxyrinchus</name>
    <dbReference type="NCBI Taxonomy" id="40147"/>
    <lineage>
        <taxon>Eukaryota</taxon>
        <taxon>Metazoa</taxon>
        <taxon>Chordata</taxon>
        <taxon>Craniata</taxon>
        <taxon>Vertebrata</taxon>
        <taxon>Euteleostomi</taxon>
        <taxon>Actinopterygii</taxon>
        <taxon>Chondrostei</taxon>
        <taxon>Acipenseriformes</taxon>
        <taxon>Acipenseridae</taxon>
        <taxon>Acipenser</taxon>
    </lineage>
</organism>
<feature type="signal peptide" evidence="1">
    <location>
        <begin position="1"/>
        <end position="20"/>
    </location>
</feature>
<dbReference type="AlphaFoldDB" id="A0AAD8DA64"/>
<dbReference type="InterPro" id="IPR027941">
    <property type="entry name" value="PLAC9"/>
</dbReference>
<name>A0AAD8DA64_ACIOX</name>
<gene>
    <name evidence="2" type="ORF">AOXY_G13224</name>
</gene>
<accession>A0AAD8DA64</accession>